<feature type="signal peptide" evidence="1">
    <location>
        <begin position="1"/>
        <end position="19"/>
    </location>
</feature>
<comment type="caution">
    <text evidence="2">The sequence shown here is derived from an EMBL/GenBank/DDBJ whole genome shotgun (WGS) entry which is preliminary data.</text>
</comment>
<evidence type="ECO:0000313" key="2">
    <source>
        <dbReference type="EMBL" id="MCD2515827.1"/>
    </source>
</evidence>
<gene>
    <name evidence="2" type="ORF">LQ564_05800</name>
</gene>
<feature type="chain" id="PRO_5045679711" evidence="1">
    <location>
        <begin position="20"/>
        <end position="248"/>
    </location>
</feature>
<evidence type="ECO:0000256" key="1">
    <source>
        <dbReference type="SAM" id="SignalP"/>
    </source>
</evidence>
<keyword evidence="1" id="KW-0732">Signal</keyword>
<dbReference type="RefSeq" id="WP_231057124.1">
    <property type="nucleotide sequence ID" value="NZ_JAJNOC010000001.1"/>
</dbReference>
<dbReference type="EMBL" id="JAJNOC010000001">
    <property type="protein sequence ID" value="MCD2515827.1"/>
    <property type="molecule type" value="Genomic_DNA"/>
</dbReference>
<dbReference type="Proteomes" id="UP001179361">
    <property type="component" value="Unassembled WGS sequence"/>
</dbReference>
<proteinExistence type="predicted"/>
<accession>A0ABS8Q434</accession>
<keyword evidence="3" id="KW-1185">Reference proteome</keyword>
<name>A0ABS8Q434_9BURK</name>
<protein>
    <submittedName>
        <fullName evidence="2">Uncharacterized protein</fullName>
    </submittedName>
</protein>
<reference evidence="2" key="1">
    <citation type="submission" date="2021-11" db="EMBL/GenBank/DDBJ databases">
        <title>The complete genome of Massilia sp sp. G4R7.</title>
        <authorList>
            <person name="Liu L."/>
            <person name="Yue J."/>
            <person name="Yuan J."/>
            <person name="Yang F."/>
            <person name="Li L."/>
        </authorList>
    </citation>
    <scope>NUCLEOTIDE SEQUENCE</scope>
    <source>
        <strain evidence="2">G4R7</strain>
    </source>
</reference>
<evidence type="ECO:0000313" key="3">
    <source>
        <dbReference type="Proteomes" id="UP001179361"/>
    </source>
</evidence>
<sequence>MKPLSIMAVLLTMTGPAFAQDATSQEVPAEQVQVSSIKDPELQPYRHMVRGLDAWDDKHARLAPGASLRFELWTRDGKMAGGEGLQLRLAGNEVDIALPLDADGTFVLPRSQEALADKADLILNRKKDQFRWRPRVRTPGVPANARRLGDLRMECEVGAAVRKEEISLMLRAGAVAAGGICNLPMTAYLFRAPQRLLSATVVSGDRKSGLPLRDNGNGFQAPLRDKNWDNDALIVYEFADAAAATAKP</sequence>
<organism evidence="2 3">
    <name type="scientific">Massilia phyllostachyos</name>
    <dbReference type="NCBI Taxonomy" id="2898585"/>
    <lineage>
        <taxon>Bacteria</taxon>
        <taxon>Pseudomonadati</taxon>
        <taxon>Pseudomonadota</taxon>
        <taxon>Betaproteobacteria</taxon>
        <taxon>Burkholderiales</taxon>
        <taxon>Oxalobacteraceae</taxon>
        <taxon>Telluria group</taxon>
        <taxon>Massilia</taxon>
    </lineage>
</organism>